<comment type="caution">
    <text evidence="2">The sequence shown here is derived from an EMBL/GenBank/DDBJ whole genome shotgun (WGS) entry which is preliminary data.</text>
</comment>
<reference evidence="3" key="1">
    <citation type="journal article" date="2017" name="Nat. Microbiol.">
        <title>Global analysis of biosynthetic gene clusters reveals vast potential of secondary metabolite production in Penicillium species.</title>
        <authorList>
            <person name="Nielsen J.C."/>
            <person name="Grijseels S."/>
            <person name="Prigent S."/>
            <person name="Ji B."/>
            <person name="Dainat J."/>
            <person name="Nielsen K.F."/>
            <person name="Frisvad J.C."/>
            <person name="Workman M."/>
            <person name="Nielsen J."/>
        </authorList>
    </citation>
    <scope>NUCLEOTIDE SEQUENCE [LARGE SCALE GENOMIC DNA]</scope>
    <source>
        <strain evidence="3">IBT 14082</strain>
    </source>
</reference>
<feature type="compositionally biased region" description="Basic and acidic residues" evidence="1">
    <location>
        <begin position="128"/>
        <end position="146"/>
    </location>
</feature>
<dbReference type="STRING" id="254877.A0A1V6SA37"/>
<dbReference type="Proteomes" id="UP000191342">
    <property type="component" value="Unassembled WGS sequence"/>
</dbReference>
<evidence type="ECO:0000313" key="2">
    <source>
        <dbReference type="EMBL" id="OQE10620.1"/>
    </source>
</evidence>
<dbReference type="OrthoDB" id="2590867at2759"/>
<feature type="compositionally biased region" description="Basic and acidic residues" evidence="1">
    <location>
        <begin position="210"/>
        <end position="221"/>
    </location>
</feature>
<evidence type="ECO:0000313" key="3">
    <source>
        <dbReference type="Proteomes" id="UP000191342"/>
    </source>
</evidence>
<name>A0A1V6SA37_9EURO</name>
<keyword evidence="3" id="KW-1185">Reference proteome</keyword>
<feature type="compositionally biased region" description="Basic and acidic residues" evidence="1">
    <location>
        <begin position="54"/>
        <end position="79"/>
    </location>
</feature>
<dbReference type="EMBL" id="MLQL01000085">
    <property type="protein sequence ID" value="OQE10620.1"/>
    <property type="molecule type" value="Genomic_DNA"/>
</dbReference>
<sequence>MSRFVHKVKDAMTDHEKETTGARGTRPPQEDTRTAGSNPDQYNSSSMNPSSGMDSKDSYGSDPRSGDEPGTYRDSKFNDTHGAADPASTGMGNRGGRSDPDTHGSTEMGGDGSTRASAGSSDINAGPHDSKMANKMDPRVDSDMDNRAQSSGATNPQMSSNAPGNTAYGQPRTQGVDNHVSSDDDYNKSTQEKSSQSRPSNPEGHWASEASHETSTQEHKSHSATSHAMPCQTNLQDEPGSDNRAAEPKFGGNAAGGSSNTAGVREPTGTQNPDPLNKLDPRVTRSNKNPSHADQRSGY</sequence>
<dbReference type="AlphaFoldDB" id="A0A1V6SA37"/>
<organism evidence="2 3">
    <name type="scientific">Penicillium flavigenum</name>
    <dbReference type="NCBI Taxonomy" id="254877"/>
    <lineage>
        <taxon>Eukaryota</taxon>
        <taxon>Fungi</taxon>
        <taxon>Dikarya</taxon>
        <taxon>Ascomycota</taxon>
        <taxon>Pezizomycotina</taxon>
        <taxon>Eurotiomycetes</taxon>
        <taxon>Eurotiomycetidae</taxon>
        <taxon>Eurotiales</taxon>
        <taxon>Aspergillaceae</taxon>
        <taxon>Penicillium</taxon>
    </lineage>
</organism>
<gene>
    <name evidence="2" type="ORF">PENFLA_c085G01520</name>
</gene>
<evidence type="ECO:0000256" key="1">
    <source>
        <dbReference type="SAM" id="MobiDB-lite"/>
    </source>
</evidence>
<feature type="compositionally biased region" description="Low complexity" evidence="1">
    <location>
        <begin position="43"/>
        <end position="53"/>
    </location>
</feature>
<feature type="compositionally biased region" description="Basic and acidic residues" evidence="1">
    <location>
        <begin position="180"/>
        <end position="191"/>
    </location>
</feature>
<feature type="compositionally biased region" description="Polar residues" evidence="1">
    <location>
        <begin position="223"/>
        <end position="236"/>
    </location>
</feature>
<protein>
    <submittedName>
        <fullName evidence="2">Uncharacterized protein</fullName>
    </submittedName>
</protein>
<feature type="region of interest" description="Disordered" evidence="1">
    <location>
        <begin position="1"/>
        <end position="299"/>
    </location>
</feature>
<accession>A0A1V6SA37</accession>
<feature type="compositionally biased region" description="Polar residues" evidence="1">
    <location>
        <begin position="114"/>
        <end position="123"/>
    </location>
</feature>
<proteinExistence type="predicted"/>
<feature type="compositionally biased region" description="Polar residues" evidence="1">
    <location>
        <begin position="147"/>
        <end position="176"/>
    </location>
</feature>
<feature type="compositionally biased region" description="Basic and acidic residues" evidence="1">
    <location>
        <begin position="7"/>
        <end position="20"/>
    </location>
</feature>